<sequence>MVSAVALAAAAVASYLVWWLVRDYFVRSPLDNIPGPPSGSVWTGNLLQLVNYDSWDFIRDLCDTYGPVARIHSFFGSKWLHVYDTKALHSIFVKDQDSYFRGVQAINASNLLLGPGLFATYGEPHKKQRKMLNPVFSVAHMRNLTPVFHEISDRLRLAIETRVKDGPKELDILGWMGRTALELVGQGGLGYSFDPLTADTKDEYAEAVKAFIPSVTQTTRYRFIFPYLHYLGPAWFRRMLLDMVPNRGVQRIKNVTNIVHEKSKEIFLAKKSAIERGDQELLHTVGEGKDIMSILLKANVLASEEDKLPDDELLAQTSSFMIAGVDTTSNALSRVLHLLSEHPDVQAKLRSEIHQAQEEFGAHIPFDELMALPYVDAVCRETLRLYAPVTLSNRQARKDTILPLSEPIRGVDGTLITEIAIPKGTTFMLNLRACNTNKAVWGEDALEWKPERWLQPLPRTVEEARIPGIYANTMTFISGGHSCIGFKFSQLEMKVVLVMLVSAFKFELSETPIFWNFAGIAYPTTTKGNMRPEMYLKVSMASA</sequence>
<proteinExistence type="inferred from homology"/>
<dbReference type="Gene3D" id="1.10.630.10">
    <property type="entry name" value="Cytochrome P450"/>
    <property type="match status" value="1"/>
</dbReference>
<evidence type="ECO:0000313" key="10">
    <source>
        <dbReference type="EMBL" id="RDX41318.1"/>
    </source>
</evidence>
<dbReference type="InterPro" id="IPR001128">
    <property type="entry name" value="Cyt_P450"/>
</dbReference>
<dbReference type="CDD" id="cd11069">
    <property type="entry name" value="CYP_FUM15-like"/>
    <property type="match status" value="1"/>
</dbReference>
<comment type="pathway">
    <text evidence="2">Secondary metabolite biosynthesis.</text>
</comment>
<keyword evidence="4 9" id="KW-0349">Heme</keyword>
<evidence type="ECO:0000256" key="5">
    <source>
        <dbReference type="ARBA" id="ARBA00022723"/>
    </source>
</evidence>
<keyword evidence="7 9" id="KW-0408">Iron</keyword>
<evidence type="ECO:0000313" key="11">
    <source>
        <dbReference type="Proteomes" id="UP000256964"/>
    </source>
</evidence>
<dbReference type="GO" id="GO:0020037">
    <property type="term" value="F:heme binding"/>
    <property type="evidence" value="ECO:0007669"/>
    <property type="project" value="InterPro"/>
</dbReference>
<dbReference type="EMBL" id="KZ857516">
    <property type="protein sequence ID" value="RDX41318.1"/>
    <property type="molecule type" value="Genomic_DNA"/>
</dbReference>
<evidence type="ECO:0000256" key="1">
    <source>
        <dbReference type="ARBA" id="ARBA00001971"/>
    </source>
</evidence>
<name>A0A371CM09_9APHY</name>
<evidence type="ECO:0000256" key="2">
    <source>
        <dbReference type="ARBA" id="ARBA00005179"/>
    </source>
</evidence>
<dbReference type="AlphaFoldDB" id="A0A371CM09"/>
<comment type="cofactor">
    <cofactor evidence="1 9">
        <name>heme</name>
        <dbReference type="ChEBI" id="CHEBI:30413"/>
    </cofactor>
</comment>
<dbReference type="Proteomes" id="UP000256964">
    <property type="component" value="Unassembled WGS sequence"/>
</dbReference>
<organism evidence="10 11">
    <name type="scientific">Lentinus brumalis</name>
    <dbReference type="NCBI Taxonomy" id="2498619"/>
    <lineage>
        <taxon>Eukaryota</taxon>
        <taxon>Fungi</taxon>
        <taxon>Dikarya</taxon>
        <taxon>Basidiomycota</taxon>
        <taxon>Agaricomycotina</taxon>
        <taxon>Agaricomycetes</taxon>
        <taxon>Polyporales</taxon>
        <taxon>Polyporaceae</taxon>
        <taxon>Lentinus</taxon>
    </lineage>
</organism>
<evidence type="ECO:0000256" key="8">
    <source>
        <dbReference type="ARBA" id="ARBA00023033"/>
    </source>
</evidence>
<comment type="similarity">
    <text evidence="3">Belongs to the cytochrome P450 family.</text>
</comment>
<evidence type="ECO:0000256" key="3">
    <source>
        <dbReference type="ARBA" id="ARBA00010617"/>
    </source>
</evidence>
<evidence type="ECO:0000256" key="6">
    <source>
        <dbReference type="ARBA" id="ARBA00023002"/>
    </source>
</evidence>
<dbReference type="GO" id="GO:0016705">
    <property type="term" value="F:oxidoreductase activity, acting on paired donors, with incorporation or reduction of molecular oxygen"/>
    <property type="evidence" value="ECO:0007669"/>
    <property type="project" value="InterPro"/>
</dbReference>
<dbReference type="SUPFAM" id="SSF48264">
    <property type="entry name" value="Cytochrome P450"/>
    <property type="match status" value="1"/>
</dbReference>
<evidence type="ECO:0000256" key="9">
    <source>
        <dbReference type="PIRSR" id="PIRSR602401-1"/>
    </source>
</evidence>
<dbReference type="Pfam" id="PF00067">
    <property type="entry name" value="p450"/>
    <property type="match status" value="1"/>
</dbReference>
<dbReference type="PANTHER" id="PTHR24305">
    <property type="entry name" value="CYTOCHROME P450"/>
    <property type="match status" value="1"/>
</dbReference>
<protein>
    <submittedName>
        <fullName evidence="10">Cytochrome P450</fullName>
    </submittedName>
</protein>
<gene>
    <name evidence="10" type="ORF">OH76DRAFT_1364780</name>
</gene>
<dbReference type="PRINTS" id="PR00385">
    <property type="entry name" value="P450"/>
</dbReference>
<dbReference type="InterPro" id="IPR002401">
    <property type="entry name" value="Cyt_P450_E_grp-I"/>
</dbReference>
<evidence type="ECO:0000256" key="4">
    <source>
        <dbReference type="ARBA" id="ARBA00022617"/>
    </source>
</evidence>
<reference evidence="10 11" key="1">
    <citation type="journal article" date="2018" name="Biotechnol. Biofuels">
        <title>Integrative visual omics of the white-rot fungus Polyporus brumalis exposes the biotechnological potential of its oxidative enzymes for delignifying raw plant biomass.</title>
        <authorList>
            <person name="Miyauchi S."/>
            <person name="Rancon A."/>
            <person name="Drula E."/>
            <person name="Hage H."/>
            <person name="Chaduli D."/>
            <person name="Favel A."/>
            <person name="Grisel S."/>
            <person name="Henrissat B."/>
            <person name="Herpoel-Gimbert I."/>
            <person name="Ruiz-Duenas F.J."/>
            <person name="Chevret D."/>
            <person name="Hainaut M."/>
            <person name="Lin J."/>
            <person name="Wang M."/>
            <person name="Pangilinan J."/>
            <person name="Lipzen A."/>
            <person name="Lesage-Meessen L."/>
            <person name="Navarro D."/>
            <person name="Riley R."/>
            <person name="Grigoriev I.V."/>
            <person name="Zhou S."/>
            <person name="Raouche S."/>
            <person name="Rosso M.N."/>
        </authorList>
    </citation>
    <scope>NUCLEOTIDE SEQUENCE [LARGE SCALE GENOMIC DNA]</scope>
    <source>
        <strain evidence="10 11">BRFM 1820</strain>
    </source>
</reference>
<keyword evidence="6" id="KW-0560">Oxidoreductase</keyword>
<dbReference type="InterPro" id="IPR036396">
    <property type="entry name" value="Cyt_P450_sf"/>
</dbReference>
<dbReference type="GO" id="GO:0005506">
    <property type="term" value="F:iron ion binding"/>
    <property type="evidence" value="ECO:0007669"/>
    <property type="project" value="InterPro"/>
</dbReference>
<keyword evidence="5 9" id="KW-0479">Metal-binding</keyword>
<dbReference type="InterPro" id="IPR050121">
    <property type="entry name" value="Cytochrome_P450_monoxygenase"/>
</dbReference>
<dbReference type="PANTHER" id="PTHR24305:SF166">
    <property type="entry name" value="CYTOCHROME P450 12A4, MITOCHONDRIAL-RELATED"/>
    <property type="match status" value="1"/>
</dbReference>
<dbReference type="GO" id="GO:0004497">
    <property type="term" value="F:monooxygenase activity"/>
    <property type="evidence" value="ECO:0007669"/>
    <property type="project" value="UniProtKB-KW"/>
</dbReference>
<feature type="binding site" description="axial binding residue" evidence="9">
    <location>
        <position position="483"/>
    </location>
    <ligand>
        <name>heme</name>
        <dbReference type="ChEBI" id="CHEBI:30413"/>
    </ligand>
    <ligandPart>
        <name>Fe</name>
        <dbReference type="ChEBI" id="CHEBI:18248"/>
    </ligandPart>
</feature>
<dbReference type="PRINTS" id="PR00463">
    <property type="entry name" value="EP450I"/>
</dbReference>
<evidence type="ECO:0000256" key="7">
    <source>
        <dbReference type="ARBA" id="ARBA00023004"/>
    </source>
</evidence>
<keyword evidence="11" id="KW-1185">Reference proteome</keyword>
<accession>A0A371CM09</accession>
<dbReference type="OrthoDB" id="1470350at2759"/>
<keyword evidence="8" id="KW-0503">Monooxygenase</keyword>
<dbReference type="STRING" id="139420.A0A371CM09"/>